<evidence type="ECO:0000313" key="5">
    <source>
        <dbReference type="EMBL" id="PFX34185.1"/>
    </source>
</evidence>
<dbReference type="Gene3D" id="1.10.418.10">
    <property type="entry name" value="Calponin-like domain"/>
    <property type="match status" value="1"/>
</dbReference>
<dbReference type="Pfam" id="PF00402">
    <property type="entry name" value="Calponin"/>
    <property type="match status" value="1"/>
</dbReference>
<dbReference type="PROSITE" id="PS51122">
    <property type="entry name" value="CALPONIN_2"/>
    <property type="match status" value="1"/>
</dbReference>
<evidence type="ECO:0000313" key="6">
    <source>
        <dbReference type="Proteomes" id="UP000225706"/>
    </source>
</evidence>
<dbReference type="PROSITE" id="PS01052">
    <property type="entry name" value="CALPONIN_1"/>
    <property type="match status" value="1"/>
</dbReference>
<dbReference type="GO" id="GO:0007015">
    <property type="term" value="P:actin filament organization"/>
    <property type="evidence" value="ECO:0007669"/>
    <property type="project" value="TreeGrafter"/>
</dbReference>
<accession>A0A2B4T0L9</accession>
<feature type="region of interest" description="Disordered" evidence="3">
    <location>
        <begin position="175"/>
        <end position="195"/>
    </location>
</feature>
<organism evidence="5 6">
    <name type="scientific">Stylophora pistillata</name>
    <name type="common">Smooth cauliflower coral</name>
    <dbReference type="NCBI Taxonomy" id="50429"/>
    <lineage>
        <taxon>Eukaryota</taxon>
        <taxon>Metazoa</taxon>
        <taxon>Cnidaria</taxon>
        <taxon>Anthozoa</taxon>
        <taxon>Hexacorallia</taxon>
        <taxon>Scleractinia</taxon>
        <taxon>Astrocoeniina</taxon>
        <taxon>Pocilloporidae</taxon>
        <taxon>Stylophora</taxon>
    </lineage>
</organism>
<evidence type="ECO:0000256" key="2">
    <source>
        <dbReference type="RuleBase" id="RU361224"/>
    </source>
</evidence>
<dbReference type="Pfam" id="PF00307">
    <property type="entry name" value="CH"/>
    <property type="match status" value="1"/>
</dbReference>
<comment type="caution">
    <text evidence="5">The sequence shown here is derived from an EMBL/GenBank/DDBJ whole genome shotgun (WGS) entry which is preliminary data.</text>
</comment>
<dbReference type="InterPro" id="IPR036872">
    <property type="entry name" value="CH_dom_sf"/>
</dbReference>
<dbReference type="InterPro" id="IPR001715">
    <property type="entry name" value="CH_dom"/>
</dbReference>
<dbReference type="PANTHER" id="PTHR47385:SF14">
    <property type="entry name" value="TRANSGELIN"/>
    <property type="match status" value="1"/>
</dbReference>
<dbReference type="GO" id="GO:0015629">
    <property type="term" value="C:actin cytoskeleton"/>
    <property type="evidence" value="ECO:0007669"/>
    <property type="project" value="TreeGrafter"/>
</dbReference>
<gene>
    <name evidence="5" type="primary">TAGLN2</name>
    <name evidence="5" type="ORF">AWC38_SpisGene958</name>
</gene>
<dbReference type="SMART" id="SM00033">
    <property type="entry name" value="CH"/>
    <property type="match status" value="1"/>
</dbReference>
<evidence type="ECO:0000256" key="1">
    <source>
        <dbReference type="ARBA" id="ARBA00009631"/>
    </source>
</evidence>
<evidence type="ECO:0000259" key="4">
    <source>
        <dbReference type="PROSITE" id="PS50021"/>
    </source>
</evidence>
<keyword evidence="6" id="KW-1185">Reference proteome</keyword>
<dbReference type="InterPro" id="IPR050606">
    <property type="entry name" value="Calponin-like"/>
</dbReference>
<dbReference type="Proteomes" id="UP000225706">
    <property type="component" value="Unassembled WGS sequence"/>
</dbReference>
<dbReference type="AlphaFoldDB" id="A0A2B4T0L9"/>
<feature type="domain" description="Calponin-homology (CH)" evidence="4">
    <location>
        <begin position="24"/>
        <end position="132"/>
    </location>
</feature>
<protein>
    <recommendedName>
        <fullName evidence="2">Transgelin</fullName>
    </recommendedName>
</protein>
<evidence type="ECO:0000256" key="3">
    <source>
        <dbReference type="SAM" id="MobiDB-lite"/>
    </source>
</evidence>
<dbReference type="InterPro" id="IPR003096">
    <property type="entry name" value="SM22_calponin"/>
</dbReference>
<dbReference type="PROSITE" id="PS50021">
    <property type="entry name" value="CH"/>
    <property type="match status" value="1"/>
</dbReference>
<comment type="similarity">
    <text evidence="1 2">Belongs to the calponin family.</text>
</comment>
<dbReference type="STRING" id="50429.A0A2B4T0L9"/>
<proteinExistence type="inferred from homology"/>
<dbReference type="InterPro" id="IPR000557">
    <property type="entry name" value="Calponin_repeat"/>
</dbReference>
<dbReference type="SUPFAM" id="SSF47576">
    <property type="entry name" value="Calponin-homology domain, CH-domain"/>
    <property type="match status" value="1"/>
</dbReference>
<dbReference type="GO" id="GO:0051015">
    <property type="term" value="F:actin filament binding"/>
    <property type="evidence" value="ECO:0007669"/>
    <property type="project" value="TreeGrafter"/>
</dbReference>
<reference evidence="6" key="1">
    <citation type="journal article" date="2017" name="bioRxiv">
        <title>Comparative analysis of the genomes of Stylophora pistillata and Acropora digitifera provides evidence for extensive differences between species of corals.</title>
        <authorList>
            <person name="Voolstra C.R."/>
            <person name="Li Y."/>
            <person name="Liew Y.J."/>
            <person name="Baumgarten S."/>
            <person name="Zoccola D."/>
            <person name="Flot J.-F."/>
            <person name="Tambutte S."/>
            <person name="Allemand D."/>
            <person name="Aranda M."/>
        </authorList>
    </citation>
    <scope>NUCLEOTIDE SEQUENCE [LARGE SCALE GENOMIC DNA]</scope>
</reference>
<dbReference type="PRINTS" id="PR00888">
    <property type="entry name" value="SM22CALPONIN"/>
</dbReference>
<sequence length="195" mass="21388">MASRPKGFGMTAELQRKKDAKYDSDLEVQIREWINAVLGGQVLKPEPDQKDFHESLKSGEILVDLANALGGKYKKNSSKMAFKMMENIGNFLSFCDELGVPKSDVFQTVDLYESQNIPGVISGLHAFARKTNALGKAVPSLGPKEAEENKRVFTEQQLKEGQNVIGLQMGTNKGASQAGDHFGRPRQVAGANVYK</sequence>
<dbReference type="OrthoDB" id="21595at2759"/>
<name>A0A2B4T0L9_STYPI</name>
<dbReference type="EMBL" id="LSMT01000006">
    <property type="protein sequence ID" value="PFX34185.1"/>
    <property type="molecule type" value="Genomic_DNA"/>
</dbReference>
<dbReference type="PANTHER" id="PTHR47385">
    <property type="entry name" value="CALPONIN"/>
    <property type="match status" value="1"/>
</dbReference>